<sequence>MESSYSIHPAENLVKMHVWGELTVDGLIDLITRAGSDPAFRPGMNAVADLRESHGNWDYSEIQRYRDFVVHVAGSKKRRWAAVVKPGTLVAVVHITILISDEVRDVIEMELFDEPARAARWATGEID</sequence>
<reference evidence="1 2" key="1">
    <citation type="submission" date="2020-08" db="EMBL/GenBank/DDBJ databases">
        <title>Genomic Encyclopedia of Type Strains, Phase IV (KMG-IV): sequencing the most valuable type-strain genomes for metagenomic binning, comparative biology and taxonomic classification.</title>
        <authorList>
            <person name="Goeker M."/>
        </authorList>
    </citation>
    <scope>NUCLEOTIDE SEQUENCE [LARGE SCALE GENOMIC DNA]</scope>
    <source>
        <strain evidence="1 2">DSM 26723</strain>
    </source>
</reference>
<evidence type="ECO:0000313" key="2">
    <source>
        <dbReference type="Proteomes" id="UP000588068"/>
    </source>
</evidence>
<gene>
    <name evidence="1" type="ORF">HNQ60_003184</name>
</gene>
<dbReference type="AlphaFoldDB" id="A0A841HNH0"/>
<protein>
    <recommendedName>
        <fullName evidence="3">STAS/SEC14 domain-containing protein</fullName>
    </recommendedName>
</protein>
<evidence type="ECO:0008006" key="3">
    <source>
        <dbReference type="Google" id="ProtNLM"/>
    </source>
</evidence>
<name>A0A841HNH0_9GAMM</name>
<proteinExistence type="predicted"/>
<evidence type="ECO:0000313" key="1">
    <source>
        <dbReference type="EMBL" id="MBB6094303.1"/>
    </source>
</evidence>
<dbReference type="RefSeq" id="WP_184333451.1">
    <property type="nucleotide sequence ID" value="NZ_JACHHZ010000003.1"/>
</dbReference>
<keyword evidence="2" id="KW-1185">Reference proteome</keyword>
<dbReference type="Proteomes" id="UP000588068">
    <property type="component" value="Unassembled WGS sequence"/>
</dbReference>
<organism evidence="1 2">
    <name type="scientific">Povalibacter uvarum</name>
    <dbReference type="NCBI Taxonomy" id="732238"/>
    <lineage>
        <taxon>Bacteria</taxon>
        <taxon>Pseudomonadati</taxon>
        <taxon>Pseudomonadota</taxon>
        <taxon>Gammaproteobacteria</taxon>
        <taxon>Steroidobacterales</taxon>
        <taxon>Steroidobacteraceae</taxon>
        <taxon>Povalibacter</taxon>
    </lineage>
</organism>
<comment type="caution">
    <text evidence="1">The sequence shown here is derived from an EMBL/GenBank/DDBJ whole genome shotgun (WGS) entry which is preliminary data.</text>
</comment>
<accession>A0A841HNH0</accession>
<dbReference type="EMBL" id="JACHHZ010000003">
    <property type="protein sequence ID" value="MBB6094303.1"/>
    <property type="molecule type" value="Genomic_DNA"/>
</dbReference>